<sequence>MPATTGIPPKQGRLKGSKDGPRAPDALPRGRPTRNAMLEKAKGKGPAQKDPASIDSAADDEYDFDDHGDISLDQWHLIKT</sequence>
<dbReference type="AlphaFoldDB" id="A0AAV9Z8G0"/>
<protein>
    <submittedName>
        <fullName evidence="2">Uncharacterized protein</fullName>
    </submittedName>
</protein>
<dbReference type="Proteomes" id="UP001362999">
    <property type="component" value="Unassembled WGS sequence"/>
</dbReference>
<dbReference type="EMBL" id="JAWWNJ010000184">
    <property type="protein sequence ID" value="KAK6974401.1"/>
    <property type="molecule type" value="Genomic_DNA"/>
</dbReference>
<proteinExistence type="predicted"/>
<keyword evidence="3" id="KW-1185">Reference proteome</keyword>
<gene>
    <name evidence="2" type="ORF">R3P38DRAFT_3239468</name>
</gene>
<reference evidence="2 3" key="1">
    <citation type="journal article" date="2024" name="J Genomics">
        <title>Draft genome sequencing and assembly of Favolaschia claudopus CIRM-BRFM 2984 isolated from oak limbs.</title>
        <authorList>
            <person name="Navarro D."/>
            <person name="Drula E."/>
            <person name="Chaduli D."/>
            <person name="Cazenave R."/>
            <person name="Ahrendt S."/>
            <person name="Wang J."/>
            <person name="Lipzen A."/>
            <person name="Daum C."/>
            <person name="Barry K."/>
            <person name="Grigoriev I.V."/>
            <person name="Favel A."/>
            <person name="Rosso M.N."/>
            <person name="Martin F."/>
        </authorList>
    </citation>
    <scope>NUCLEOTIDE SEQUENCE [LARGE SCALE GENOMIC DNA]</scope>
    <source>
        <strain evidence="2 3">CIRM-BRFM 2984</strain>
    </source>
</reference>
<evidence type="ECO:0000313" key="3">
    <source>
        <dbReference type="Proteomes" id="UP001362999"/>
    </source>
</evidence>
<organism evidence="2 3">
    <name type="scientific">Favolaschia claudopus</name>
    <dbReference type="NCBI Taxonomy" id="2862362"/>
    <lineage>
        <taxon>Eukaryota</taxon>
        <taxon>Fungi</taxon>
        <taxon>Dikarya</taxon>
        <taxon>Basidiomycota</taxon>
        <taxon>Agaricomycotina</taxon>
        <taxon>Agaricomycetes</taxon>
        <taxon>Agaricomycetidae</taxon>
        <taxon>Agaricales</taxon>
        <taxon>Marasmiineae</taxon>
        <taxon>Mycenaceae</taxon>
        <taxon>Favolaschia</taxon>
    </lineage>
</organism>
<accession>A0AAV9Z8G0</accession>
<feature type="region of interest" description="Disordered" evidence="1">
    <location>
        <begin position="1"/>
        <end position="69"/>
    </location>
</feature>
<evidence type="ECO:0000256" key="1">
    <source>
        <dbReference type="SAM" id="MobiDB-lite"/>
    </source>
</evidence>
<evidence type="ECO:0000313" key="2">
    <source>
        <dbReference type="EMBL" id="KAK6974401.1"/>
    </source>
</evidence>
<name>A0AAV9Z8G0_9AGAR</name>
<comment type="caution">
    <text evidence="2">The sequence shown here is derived from an EMBL/GenBank/DDBJ whole genome shotgun (WGS) entry which is preliminary data.</text>
</comment>